<accession>A0ABT4QIC6</accession>
<proteinExistence type="predicted"/>
<reference evidence="2 3" key="1">
    <citation type="submission" date="2022-12" db="EMBL/GenBank/DDBJ databases">
        <title>Draft genome sequence of Paenibacillus sp. dW9.</title>
        <authorList>
            <person name="Choi E.-W."/>
            <person name="Kim D.-U."/>
        </authorList>
    </citation>
    <scope>NUCLEOTIDE SEQUENCE [LARGE SCALE GENOMIC DNA]</scope>
    <source>
        <strain evidence="3">dW9</strain>
    </source>
</reference>
<keyword evidence="3" id="KW-1185">Reference proteome</keyword>
<evidence type="ECO:0000313" key="2">
    <source>
        <dbReference type="EMBL" id="MCZ8516618.1"/>
    </source>
</evidence>
<dbReference type="Pfam" id="PF00563">
    <property type="entry name" value="EAL"/>
    <property type="match status" value="1"/>
</dbReference>
<dbReference type="Proteomes" id="UP001527882">
    <property type="component" value="Unassembled WGS sequence"/>
</dbReference>
<dbReference type="CDD" id="cd01948">
    <property type="entry name" value="EAL"/>
    <property type="match status" value="1"/>
</dbReference>
<dbReference type="SMART" id="SM00052">
    <property type="entry name" value="EAL"/>
    <property type="match status" value="1"/>
</dbReference>
<sequence length="142" mass="16022">MELEITENIEIIHSDMCIQKLLQLKAMGIRIAMDDFGKGYSSLDYLVHYPIDVIKLDKGFAQALHDSSGYAVLMKSLIELAHRLHLEVVAEGVEYLEQLEFCKVHDCDAVQGYFTGRPMPSDEVEPFLRSGRSFSVISAKNV</sequence>
<dbReference type="InterPro" id="IPR050706">
    <property type="entry name" value="Cyclic-di-GMP_PDE-like"/>
</dbReference>
<comment type="caution">
    <text evidence="2">The sequence shown here is derived from an EMBL/GenBank/DDBJ whole genome shotgun (WGS) entry which is preliminary data.</text>
</comment>
<dbReference type="RefSeq" id="WP_269885152.1">
    <property type="nucleotide sequence ID" value="NZ_JAQAGZ010000025.1"/>
</dbReference>
<evidence type="ECO:0000259" key="1">
    <source>
        <dbReference type="PROSITE" id="PS50883"/>
    </source>
</evidence>
<name>A0ABT4QIC6_9BACL</name>
<dbReference type="PROSITE" id="PS50883">
    <property type="entry name" value="EAL"/>
    <property type="match status" value="1"/>
</dbReference>
<feature type="domain" description="EAL" evidence="1">
    <location>
        <begin position="1"/>
        <end position="132"/>
    </location>
</feature>
<dbReference type="InterPro" id="IPR001633">
    <property type="entry name" value="EAL_dom"/>
</dbReference>
<gene>
    <name evidence="2" type="ORF">O9H85_30385</name>
</gene>
<dbReference type="PANTHER" id="PTHR33121">
    <property type="entry name" value="CYCLIC DI-GMP PHOSPHODIESTERASE PDEF"/>
    <property type="match status" value="1"/>
</dbReference>
<dbReference type="PANTHER" id="PTHR33121:SF71">
    <property type="entry name" value="OXYGEN SENSOR PROTEIN DOSP"/>
    <property type="match status" value="1"/>
</dbReference>
<evidence type="ECO:0000313" key="3">
    <source>
        <dbReference type="Proteomes" id="UP001527882"/>
    </source>
</evidence>
<dbReference type="Gene3D" id="3.20.20.450">
    <property type="entry name" value="EAL domain"/>
    <property type="match status" value="1"/>
</dbReference>
<organism evidence="2 3">
    <name type="scientific">Paenibacillus gyeongsangnamensis</name>
    <dbReference type="NCBI Taxonomy" id="3388067"/>
    <lineage>
        <taxon>Bacteria</taxon>
        <taxon>Bacillati</taxon>
        <taxon>Bacillota</taxon>
        <taxon>Bacilli</taxon>
        <taxon>Bacillales</taxon>
        <taxon>Paenibacillaceae</taxon>
        <taxon>Paenibacillus</taxon>
    </lineage>
</organism>
<protein>
    <submittedName>
        <fullName evidence="2">EAL domain-containing protein</fullName>
    </submittedName>
</protein>
<dbReference type="EMBL" id="JAQAGZ010000025">
    <property type="protein sequence ID" value="MCZ8516618.1"/>
    <property type="molecule type" value="Genomic_DNA"/>
</dbReference>
<dbReference type="SUPFAM" id="SSF141868">
    <property type="entry name" value="EAL domain-like"/>
    <property type="match status" value="1"/>
</dbReference>
<dbReference type="InterPro" id="IPR035919">
    <property type="entry name" value="EAL_sf"/>
</dbReference>